<sequence>MVEAQSENIVEEESEEIMEAECKNIMEVQTYVFGLIGSPWRHVYVPAAVINQVYAEDNFGERVKAPMVAVFTAEETVNNTTLGSEGLGKLDPTSFAILEPCLQDHSWDIRDPVEQGWVVYSGVTIYTRVGTLTEHFDDDAGTRPPRVTYYRPAEGQCSCRQYKDGLSYLLHNVDSRNRFYMGLLLDYLSSMIDSKQQLKSTQNSTNKTRSAGSDNEFKAGSRHSDRFVKTSEQALRLLLQYSGRGTHEMSKGVSEEEMETLLGLLEGENVRTSQASSVVFGREMTGTGREMTNDGHRKRDDGYPVQMAPA</sequence>
<evidence type="ECO:0000313" key="3">
    <source>
        <dbReference type="Proteomes" id="UP000838412"/>
    </source>
</evidence>
<feature type="compositionally biased region" description="Basic and acidic residues" evidence="1">
    <location>
        <begin position="291"/>
        <end position="302"/>
    </location>
</feature>
<keyword evidence="3" id="KW-1185">Reference proteome</keyword>
<name>A0A8K0A344_BRALA</name>
<organism evidence="2 3">
    <name type="scientific">Branchiostoma lanceolatum</name>
    <name type="common">Common lancelet</name>
    <name type="synonym">Amphioxus lanceolatum</name>
    <dbReference type="NCBI Taxonomy" id="7740"/>
    <lineage>
        <taxon>Eukaryota</taxon>
        <taxon>Metazoa</taxon>
        <taxon>Chordata</taxon>
        <taxon>Cephalochordata</taxon>
        <taxon>Leptocardii</taxon>
        <taxon>Amphioxiformes</taxon>
        <taxon>Branchiostomatidae</taxon>
        <taxon>Branchiostoma</taxon>
    </lineage>
</organism>
<proteinExistence type="predicted"/>
<dbReference type="OrthoDB" id="10187151at2759"/>
<feature type="region of interest" description="Disordered" evidence="1">
    <location>
        <begin position="286"/>
        <end position="310"/>
    </location>
</feature>
<feature type="compositionally biased region" description="Basic and acidic residues" evidence="1">
    <location>
        <begin position="215"/>
        <end position="225"/>
    </location>
</feature>
<accession>A0A8K0A344</accession>
<feature type="region of interest" description="Disordered" evidence="1">
    <location>
        <begin position="198"/>
        <end position="225"/>
    </location>
</feature>
<dbReference type="EMBL" id="OV696691">
    <property type="protein sequence ID" value="CAH1266675.1"/>
    <property type="molecule type" value="Genomic_DNA"/>
</dbReference>
<evidence type="ECO:0000313" key="2">
    <source>
        <dbReference type="EMBL" id="CAH1266675.1"/>
    </source>
</evidence>
<protein>
    <submittedName>
        <fullName evidence="2">Hypp3500 protein</fullName>
    </submittedName>
</protein>
<dbReference type="AlphaFoldDB" id="A0A8K0A344"/>
<feature type="compositionally biased region" description="Polar residues" evidence="1">
    <location>
        <begin position="198"/>
        <end position="213"/>
    </location>
</feature>
<gene>
    <name evidence="2" type="primary">Hypp3500</name>
    <name evidence="2" type="ORF">BLAG_LOCUS20225</name>
</gene>
<reference evidence="2" key="1">
    <citation type="submission" date="2022-01" db="EMBL/GenBank/DDBJ databases">
        <authorList>
            <person name="Braso-Vives M."/>
        </authorList>
    </citation>
    <scope>NUCLEOTIDE SEQUENCE</scope>
</reference>
<evidence type="ECO:0000256" key="1">
    <source>
        <dbReference type="SAM" id="MobiDB-lite"/>
    </source>
</evidence>
<dbReference type="Proteomes" id="UP000838412">
    <property type="component" value="Chromosome 6"/>
</dbReference>